<dbReference type="Proteomes" id="UP001519460">
    <property type="component" value="Unassembled WGS sequence"/>
</dbReference>
<evidence type="ECO:0000256" key="4">
    <source>
        <dbReference type="ARBA" id="ARBA00022989"/>
    </source>
</evidence>
<gene>
    <name evidence="11" type="ORF">BaRGS_00004724</name>
</gene>
<evidence type="ECO:0000256" key="7">
    <source>
        <dbReference type="ARBA" id="ARBA00023170"/>
    </source>
</evidence>
<feature type="transmembrane region" description="Helical" evidence="9">
    <location>
        <begin position="54"/>
        <end position="83"/>
    </location>
</feature>
<evidence type="ECO:0000259" key="10">
    <source>
        <dbReference type="PROSITE" id="PS50262"/>
    </source>
</evidence>
<evidence type="ECO:0000256" key="1">
    <source>
        <dbReference type="ARBA" id="ARBA00004651"/>
    </source>
</evidence>
<dbReference type="CDD" id="cd00637">
    <property type="entry name" value="7tm_classA_rhodopsin-like"/>
    <property type="match status" value="1"/>
</dbReference>
<sequence length="220" mass="25203">MPFRYVPMVTKRRVIVFIALCWMYACVLSTLFIATNYSRDGWQGQCLAEMLYPLWLMLVLTSLHFFLPFAIMMYVHIAIFVVARRQQRAVSLSFKRNGVEPNGESKRAKLRAARLLAVPCGFFHVSWGPWFIAILWAVATNNTLRPHYVERFVQTLGILNSLGNPVLYAVTQPLLGRAMLAKLKTLFSMCKSKLQDHRNKQHHVESSTLVVPENVESTTV</sequence>
<evidence type="ECO:0000256" key="6">
    <source>
        <dbReference type="ARBA" id="ARBA00023136"/>
    </source>
</evidence>
<dbReference type="GO" id="GO:0004930">
    <property type="term" value="F:G protein-coupled receptor activity"/>
    <property type="evidence" value="ECO:0007669"/>
    <property type="project" value="UniProtKB-KW"/>
</dbReference>
<evidence type="ECO:0000256" key="9">
    <source>
        <dbReference type="SAM" id="Phobius"/>
    </source>
</evidence>
<proteinExistence type="predicted"/>
<name>A0ABD0LX97_9CAEN</name>
<dbReference type="EMBL" id="JACVVK020000017">
    <property type="protein sequence ID" value="KAK7503992.1"/>
    <property type="molecule type" value="Genomic_DNA"/>
</dbReference>
<reference evidence="11 12" key="1">
    <citation type="journal article" date="2023" name="Sci. Data">
        <title>Genome assembly of the Korean intertidal mud-creeper Batillaria attramentaria.</title>
        <authorList>
            <person name="Patra A.K."/>
            <person name="Ho P.T."/>
            <person name="Jun S."/>
            <person name="Lee S.J."/>
            <person name="Kim Y."/>
            <person name="Won Y.J."/>
        </authorList>
    </citation>
    <scope>NUCLEOTIDE SEQUENCE [LARGE SCALE GENOMIC DNA]</scope>
    <source>
        <strain evidence="11">Wonlab-2016</strain>
    </source>
</reference>
<dbReference type="GO" id="GO:0005886">
    <property type="term" value="C:plasma membrane"/>
    <property type="evidence" value="ECO:0007669"/>
    <property type="project" value="UniProtKB-SubCell"/>
</dbReference>
<dbReference type="Pfam" id="PF00001">
    <property type="entry name" value="7tm_1"/>
    <property type="match status" value="1"/>
</dbReference>
<keyword evidence="6 9" id="KW-0472">Membrane</keyword>
<feature type="domain" description="G-protein coupled receptors family 1 profile" evidence="10">
    <location>
        <begin position="1"/>
        <end position="168"/>
    </location>
</feature>
<evidence type="ECO:0000256" key="3">
    <source>
        <dbReference type="ARBA" id="ARBA00022692"/>
    </source>
</evidence>
<comment type="caution">
    <text evidence="11">The sequence shown here is derived from an EMBL/GenBank/DDBJ whole genome shotgun (WGS) entry which is preliminary data.</text>
</comment>
<protein>
    <recommendedName>
        <fullName evidence="10">G-protein coupled receptors family 1 profile domain-containing protein</fullName>
    </recommendedName>
</protein>
<dbReference type="InterPro" id="IPR050569">
    <property type="entry name" value="TAAR"/>
</dbReference>
<dbReference type="PROSITE" id="PS51257">
    <property type="entry name" value="PROKAR_LIPOPROTEIN"/>
    <property type="match status" value="1"/>
</dbReference>
<dbReference type="InterPro" id="IPR000276">
    <property type="entry name" value="GPCR_Rhodpsn"/>
</dbReference>
<feature type="transmembrane region" description="Helical" evidence="9">
    <location>
        <begin position="151"/>
        <end position="170"/>
    </location>
</feature>
<keyword evidence="5" id="KW-0297">G-protein coupled receptor</keyword>
<comment type="subcellular location">
    <subcellularLocation>
        <location evidence="1">Cell membrane</location>
        <topology evidence="1">Multi-pass membrane protein</topology>
    </subcellularLocation>
</comment>
<dbReference type="AlphaFoldDB" id="A0ABD0LX97"/>
<accession>A0ABD0LX97</accession>
<evidence type="ECO:0000313" key="12">
    <source>
        <dbReference type="Proteomes" id="UP001519460"/>
    </source>
</evidence>
<evidence type="ECO:0000256" key="5">
    <source>
        <dbReference type="ARBA" id="ARBA00023040"/>
    </source>
</evidence>
<keyword evidence="4 9" id="KW-1133">Transmembrane helix</keyword>
<evidence type="ECO:0000256" key="2">
    <source>
        <dbReference type="ARBA" id="ARBA00022475"/>
    </source>
</evidence>
<dbReference type="Gene3D" id="1.20.1070.10">
    <property type="entry name" value="Rhodopsin 7-helix transmembrane proteins"/>
    <property type="match status" value="1"/>
</dbReference>
<keyword evidence="12" id="KW-1185">Reference proteome</keyword>
<organism evidence="11 12">
    <name type="scientific">Batillaria attramentaria</name>
    <dbReference type="NCBI Taxonomy" id="370345"/>
    <lineage>
        <taxon>Eukaryota</taxon>
        <taxon>Metazoa</taxon>
        <taxon>Spiralia</taxon>
        <taxon>Lophotrochozoa</taxon>
        <taxon>Mollusca</taxon>
        <taxon>Gastropoda</taxon>
        <taxon>Caenogastropoda</taxon>
        <taxon>Sorbeoconcha</taxon>
        <taxon>Cerithioidea</taxon>
        <taxon>Batillariidae</taxon>
        <taxon>Batillaria</taxon>
    </lineage>
</organism>
<dbReference type="PROSITE" id="PS50262">
    <property type="entry name" value="G_PROTEIN_RECEP_F1_2"/>
    <property type="match status" value="1"/>
</dbReference>
<keyword evidence="8" id="KW-0807">Transducer</keyword>
<feature type="transmembrane region" description="Helical" evidence="9">
    <location>
        <begin position="115"/>
        <end position="139"/>
    </location>
</feature>
<keyword evidence="3 9" id="KW-0812">Transmembrane</keyword>
<feature type="transmembrane region" description="Helical" evidence="9">
    <location>
        <begin position="14"/>
        <end position="34"/>
    </location>
</feature>
<evidence type="ECO:0000313" key="11">
    <source>
        <dbReference type="EMBL" id="KAK7503992.1"/>
    </source>
</evidence>
<evidence type="ECO:0000256" key="8">
    <source>
        <dbReference type="ARBA" id="ARBA00023224"/>
    </source>
</evidence>
<dbReference type="SUPFAM" id="SSF81321">
    <property type="entry name" value="Family A G protein-coupled receptor-like"/>
    <property type="match status" value="1"/>
</dbReference>
<keyword evidence="2" id="KW-1003">Cell membrane</keyword>
<dbReference type="InterPro" id="IPR017452">
    <property type="entry name" value="GPCR_Rhodpsn_7TM"/>
</dbReference>
<dbReference type="PRINTS" id="PR00237">
    <property type="entry name" value="GPCRRHODOPSN"/>
</dbReference>
<keyword evidence="7" id="KW-0675">Receptor</keyword>
<dbReference type="PANTHER" id="PTHR24249:SF372">
    <property type="entry name" value="G-PROTEIN COUPLED RECEPTORS FAMILY 1 PROFILE DOMAIN-CONTAINING PROTEIN"/>
    <property type="match status" value="1"/>
</dbReference>
<dbReference type="PANTHER" id="PTHR24249">
    <property type="entry name" value="HISTAMINE RECEPTOR-RELATED G-PROTEIN COUPLED RECEPTOR"/>
    <property type="match status" value="1"/>
</dbReference>